<dbReference type="Proteomes" id="UP000325218">
    <property type="component" value="Unassembled WGS sequence"/>
</dbReference>
<protein>
    <recommendedName>
        <fullName evidence="3">SMI1/KNR4 family protein</fullName>
    </recommendedName>
</protein>
<dbReference type="AlphaFoldDB" id="A0A5D0CNG2"/>
<comment type="caution">
    <text evidence="1">The sequence shown here is derived from an EMBL/GenBank/DDBJ whole genome shotgun (WGS) entry which is preliminary data.</text>
</comment>
<dbReference type="InterPro" id="IPR037883">
    <property type="entry name" value="Knr4/Smi1-like_sf"/>
</dbReference>
<keyword evidence="2" id="KW-1185">Reference proteome</keyword>
<dbReference type="InterPro" id="IPR025851">
    <property type="entry name" value="SUKH-4"/>
</dbReference>
<sequence length="184" mass="20699">MISPQAFLDKWNSEIYGLVQYDESSLQPFILPEETRNFLLQAGLPESAPPFLTFESSAEGGGVRLTQYNDQLDEAYERYIYLGFTGSGSPVCIDESNGEVVFIDGDNENARVFMNSSIPQLAESLLVYVEFINKVNTINGRGAYLDKNAPKESLDWVCDRLRQVDQACLIEGGFWEEELAGFRK</sequence>
<reference evidence="1 2" key="1">
    <citation type="submission" date="2019-08" db="EMBL/GenBank/DDBJ databases">
        <title>Genome sequencing of Paenibacillus faecis DSM 23593(T).</title>
        <authorList>
            <person name="Kook J.-K."/>
            <person name="Park S.-N."/>
            <person name="Lim Y.K."/>
        </authorList>
    </citation>
    <scope>NUCLEOTIDE SEQUENCE [LARGE SCALE GENOMIC DNA]</scope>
    <source>
        <strain evidence="1 2">DSM 23593</strain>
    </source>
</reference>
<dbReference type="OrthoDB" id="893152at2"/>
<gene>
    <name evidence="1" type="ORF">FRY98_23710</name>
</gene>
<organism evidence="1 2">
    <name type="scientific">Paenibacillus faecis</name>
    <dbReference type="NCBI Taxonomy" id="862114"/>
    <lineage>
        <taxon>Bacteria</taxon>
        <taxon>Bacillati</taxon>
        <taxon>Bacillota</taxon>
        <taxon>Bacilli</taxon>
        <taxon>Bacillales</taxon>
        <taxon>Paenibacillaceae</taxon>
        <taxon>Paenibacillus</taxon>
    </lineage>
</organism>
<proteinExistence type="predicted"/>
<dbReference type="Pfam" id="PF14435">
    <property type="entry name" value="SUKH-4"/>
    <property type="match status" value="1"/>
</dbReference>
<name>A0A5D0CNG2_9BACL</name>
<evidence type="ECO:0000313" key="2">
    <source>
        <dbReference type="Proteomes" id="UP000325218"/>
    </source>
</evidence>
<accession>A0A5D0CNG2</accession>
<dbReference type="RefSeq" id="WP_148456779.1">
    <property type="nucleotide sequence ID" value="NZ_VSDO01000005.1"/>
</dbReference>
<dbReference type="SUPFAM" id="SSF160631">
    <property type="entry name" value="SMI1/KNR4-like"/>
    <property type="match status" value="1"/>
</dbReference>
<dbReference type="EMBL" id="VSDO01000005">
    <property type="protein sequence ID" value="TYA10785.1"/>
    <property type="molecule type" value="Genomic_DNA"/>
</dbReference>
<evidence type="ECO:0008006" key="3">
    <source>
        <dbReference type="Google" id="ProtNLM"/>
    </source>
</evidence>
<evidence type="ECO:0000313" key="1">
    <source>
        <dbReference type="EMBL" id="TYA10785.1"/>
    </source>
</evidence>